<dbReference type="InterPro" id="IPR051000">
    <property type="entry name" value="Homeobox_DNA-bind_prot"/>
</dbReference>
<reference evidence="9 10" key="1">
    <citation type="submission" date="2017-12" db="EMBL/GenBank/DDBJ databases">
        <title>Genome Sequence of a Multidrug-Resistant Candida haemulonii Isolate from a Patient with Chronic Leg Ulcers in Israel.</title>
        <authorList>
            <person name="Chow N.A."/>
            <person name="Gade L."/>
            <person name="Batra D."/>
            <person name="Rowe L.A."/>
            <person name="Ben-Ami R."/>
            <person name="Loparev V.N."/>
            <person name="Litvintseva A.P."/>
        </authorList>
    </citation>
    <scope>NUCLEOTIDE SEQUENCE [LARGE SCALE GENOMIC DNA]</scope>
    <source>
        <strain evidence="9 10">B11899</strain>
    </source>
</reference>
<dbReference type="InterPro" id="IPR009057">
    <property type="entry name" value="Homeodomain-like_sf"/>
</dbReference>
<dbReference type="GO" id="GO:0030154">
    <property type="term" value="P:cell differentiation"/>
    <property type="evidence" value="ECO:0007669"/>
    <property type="project" value="TreeGrafter"/>
</dbReference>
<evidence type="ECO:0000313" key="9">
    <source>
        <dbReference type="EMBL" id="PVH20782.1"/>
    </source>
</evidence>
<feature type="DNA-binding region" description="Homeobox" evidence="5">
    <location>
        <begin position="5"/>
        <end position="64"/>
    </location>
</feature>
<feature type="region of interest" description="Disordered" evidence="7">
    <location>
        <begin position="407"/>
        <end position="444"/>
    </location>
</feature>
<dbReference type="VEuPathDB" id="FungiDB:CXQ85_004289"/>
<sequence length="537" mass="59345">MADETANKRTRASGEVLEYLLREFDKNQNPTPDQRKDISERTNMSEKAVRIWFQNRRAKLRKFERMGKPVKGSTNGKNTFNANSSSNNVATGASSTYSGSSIHSSRSNSYTSISALQASSTLPVEVNEKYCFVDCSSLSVGSWQRIKSGEHDTNLSSSLVNLAPYTLNNAMTSVDLMVILSRRNQEINYFFSAVSNNSKILFRIFYPITSIVQCSLLDNNINKESNELRLNLSRKPKFSVFFFDSVNSSLNQWSICDDFSEAQQVSNAYYAPGGTSTPHVLVGPKHALLYLKSFITEHNLVHQQAQANFGHSRVNGSSGLPSRNDTPVSEYNSASVASQFPFDENKEHGDLQIKHEAWETLSDRSFSTQATTARPPFESHPSFQHLAHQANDGSGLAATPDFFSAVQTPGSNMASANANTDDDGLIPSPTAHVKKGRQQDHMSSDGHIHGVHDDESPYAQLSKFSDDYQIQHGLDDHAHDHGAHDDNAYGFDLHQAPNDEFQANDLLVHSPDLASNDTPGASAASQVDTFIDYNSHY</sequence>
<keyword evidence="10" id="KW-1185">Reference proteome</keyword>
<dbReference type="GO" id="GO:0000981">
    <property type="term" value="F:DNA-binding transcription factor activity, RNA polymerase II-specific"/>
    <property type="evidence" value="ECO:0007669"/>
    <property type="project" value="InterPro"/>
</dbReference>
<dbReference type="GeneID" id="37009619"/>
<comment type="subcellular location">
    <subcellularLocation>
        <location evidence="1 5 6">Nucleus</location>
    </subcellularLocation>
</comment>
<evidence type="ECO:0000256" key="7">
    <source>
        <dbReference type="SAM" id="MobiDB-lite"/>
    </source>
</evidence>
<dbReference type="SUPFAM" id="SSF46689">
    <property type="entry name" value="Homeodomain-like"/>
    <property type="match status" value="1"/>
</dbReference>
<dbReference type="Gene3D" id="1.10.10.60">
    <property type="entry name" value="Homeodomain-like"/>
    <property type="match status" value="1"/>
</dbReference>
<dbReference type="PROSITE" id="PS00027">
    <property type="entry name" value="HOMEOBOX_1"/>
    <property type="match status" value="1"/>
</dbReference>
<dbReference type="Proteomes" id="UP000244309">
    <property type="component" value="Unassembled WGS sequence"/>
</dbReference>
<comment type="caution">
    <text evidence="9">The sequence shown here is derived from an EMBL/GenBank/DDBJ whole genome shotgun (WGS) entry which is preliminary data.</text>
</comment>
<dbReference type="SMART" id="SM00389">
    <property type="entry name" value="HOX"/>
    <property type="match status" value="1"/>
</dbReference>
<dbReference type="PANTHER" id="PTHR24324">
    <property type="entry name" value="HOMEOBOX PROTEIN HHEX"/>
    <property type="match status" value="1"/>
</dbReference>
<feature type="region of interest" description="Disordered" evidence="7">
    <location>
        <begin position="68"/>
        <end position="101"/>
    </location>
</feature>
<dbReference type="STRING" id="45357.A0A2V1ASR0"/>
<feature type="compositionally biased region" description="Low complexity" evidence="7">
    <location>
        <begin position="92"/>
        <end position="101"/>
    </location>
</feature>
<feature type="compositionally biased region" description="Polar residues" evidence="7">
    <location>
        <begin position="407"/>
        <end position="419"/>
    </location>
</feature>
<dbReference type="InterPro" id="IPR017970">
    <property type="entry name" value="Homeobox_CS"/>
</dbReference>
<dbReference type="GO" id="GO:0005634">
    <property type="term" value="C:nucleus"/>
    <property type="evidence" value="ECO:0007669"/>
    <property type="project" value="UniProtKB-SubCell"/>
</dbReference>
<feature type="compositionally biased region" description="Polar residues" evidence="7">
    <location>
        <begin position="72"/>
        <end position="91"/>
    </location>
</feature>
<evidence type="ECO:0000256" key="4">
    <source>
        <dbReference type="ARBA" id="ARBA00023242"/>
    </source>
</evidence>
<dbReference type="EMBL" id="PKFO01000004">
    <property type="protein sequence ID" value="PVH20782.1"/>
    <property type="molecule type" value="Genomic_DNA"/>
</dbReference>
<evidence type="ECO:0000256" key="3">
    <source>
        <dbReference type="ARBA" id="ARBA00023155"/>
    </source>
</evidence>
<proteinExistence type="predicted"/>
<feature type="compositionally biased region" description="Basic and acidic residues" evidence="7">
    <location>
        <begin position="33"/>
        <end position="42"/>
    </location>
</feature>
<dbReference type="InterPro" id="IPR001356">
    <property type="entry name" value="HD"/>
</dbReference>
<feature type="region of interest" description="Disordered" evidence="7">
    <location>
        <begin position="21"/>
        <end position="42"/>
    </location>
</feature>
<evidence type="ECO:0000256" key="6">
    <source>
        <dbReference type="RuleBase" id="RU000682"/>
    </source>
</evidence>
<keyword evidence="2 5" id="KW-0238">DNA-binding</keyword>
<organism evidence="9 10">
    <name type="scientific">Candidozyma haemuli</name>
    <dbReference type="NCBI Taxonomy" id="45357"/>
    <lineage>
        <taxon>Eukaryota</taxon>
        <taxon>Fungi</taxon>
        <taxon>Dikarya</taxon>
        <taxon>Ascomycota</taxon>
        <taxon>Saccharomycotina</taxon>
        <taxon>Pichiomycetes</taxon>
        <taxon>Metschnikowiaceae</taxon>
        <taxon>Candidozyma</taxon>
    </lineage>
</organism>
<evidence type="ECO:0000259" key="8">
    <source>
        <dbReference type="PROSITE" id="PS50071"/>
    </source>
</evidence>
<dbReference type="PANTHER" id="PTHR24324:SF5">
    <property type="entry name" value="HEMATOPOIETICALLY-EXPRESSED HOMEOBOX PROTEIN HHEX"/>
    <property type="match status" value="1"/>
</dbReference>
<evidence type="ECO:0000256" key="2">
    <source>
        <dbReference type="ARBA" id="ARBA00023125"/>
    </source>
</evidence>
<dbReference type="PROSITE" id="PS50071">
    <property type="entry name" value="HOMEOBOX_2"/>
    <property type="match status" value="1"/>
</dbReference>
<dbReference type="CDD" id="cd00086">
    <property type="entry name" value="homeodomain"/>
    <property type="match status" value="1"/>
</dbReference>
<evidence type="ECO:0000256" key="1">
    <source>
        <dbReference type="ARBA" id="ARBA00004123"/>
    </source>
</evidence>
<keyword evidence="3 5" id="KW-0371">Homeobox</keyword>
<evidence type="ECO:0000313" key="10">
    <source>
        <dbReference type="Proteomes" id="UP000244309"/>
    </source>
</evidence>
<evidence type="ECO:0000256" key="5">
    <source>
        <dbReference type="PROSITE-ProRule" id="PRU00108"/>
    </source>
</evidence>
<dbReference type="OrthoDB" id="6159439at2759"/>
<keyword evidence="4 5" id="KW-0539">Nucleus</keyword>
<gene>
    <name evidence="9" type="ORF">CXQ85_004289</name>
</gene>
<dbReference type="AlphaFoldDB" id="A0A2V1ASR0"/>
<accession>A0A2V1ASR0</accession>
<dbReference type="GO" id="GO:0000978">
    <property type="term" value="F:RNA polymerase II cis-regulatory region sequence-specific DNA binding"/>
    <property type="evidence" value="ECO:0007669"/>
    <property type="project" value="TreeGrafter"/>
</dbReference>
<name>A0A2V1ASR0_9ASCO</name>
<protein>
    <recommendedName>
        <fullName evidence="8">Homeobox domain-containing protein</fullName>
    </recommendedName>
</protein>
<feature type="domain" description="Homeobox" evidence="8">
    <location>
        <begin position="3"/>
        <end position="63"/>
    </location>
</feature>
<dbReference type="Pfam" id="PF00046">
    <property type="entry name" value="Homeodomain"/>
    <property type="match status" value="1"/>
</dbReference>
<dbReference type="RefSeq" id="XP_025341722.1">
    <property type="nucleotide sequence ID" value="XM_025487914.1"/>
</dbReference>